<reference evidence="1" key="1">
    <citation type="submission" date="2023-06" db="EMBL/GenBank/DDBJ databases">
        <authorList>
            <consortium name="Lawrence Berkeley National Laboratory"/>
            <person name="Ahrendt S."/>
            <person name="Sahu N."/>
            <person name="Indic B."/>
            <person name="Wong-Bajracharya J."/>
            <person name="Merenyi Z."/>
            <person name="Ke H.-M."/>
            <person name="Monk M."/>
            <person name="Kocsube S."/>
            <person name="Drula E."/>
            <person name="Lipzen A."/>
            <person name="Balint B."/>
            <person name="Henrissat B."/>
            <person name="Andreopoulos B."/>
            <person name="Martin F.M."/>
            <person name="Harder C.B."/>
            <person name="Rigling D."/>
            <person name="Ford K.L."/>
            <person name="Foster G.D."/>
            <person name="Pangilinan J."/>
            <person name="Papanicolaou A."/>
            <person name="Barry K."/>
            <person name="LaButti K."/>
            <person name="Viragh M."/>
            <person name="Koriabine M."/>
            <person name="Yan M."/>
            <person name="Riley R."/>
            <person name="Champramary S."/>
            <person name="Plett K.L."/>
            <person name="Tsai I.J."/>
            <person name="Slot J."/>
            <person name="Sipos G."/>
            <person name="Plett J."/>
            <person name="Nagy L.G."/>
            <person name="Grigoriev I.V."/>
        </authorList>
    </citation>
    <scope>NUCLEOTIDE SEQUENCE</scope>
    <source>
        <strain evidence="1">FPL87.14</strain>
    </source>
</reference>
<keyword evidence="2" id="KW-1185">Reference proteome</keyword>
<dbReference type="Proteomes" id="UP001175226">
    <property type="component" value="Unassembled WGS sequence"/>
</dbReference>
<organism evidence="1 2">
    <name type="scientific">Armillaria borealis</name>
    <dbReference type="NCBI Taxonomy" id="47425"/>
    <lineage>
        <taxon>Eukaryota</taxon>
        <taxon>Fungi</taxon>
        <taxon>Dikarya</taxon>
        <taxon>Basidiomycota</taxon>
        <taxon>Agaricomycotina</taxon>
        <taxon>Agaricomycetes</taxon>
        <taxon>Agaricomycetidae</taxon>
        <taxon>Agaricales</taxon>
        <taxon>Marasmiineae</taxon>
        <taxon>Physalacriaceae</taxon>
        <taxon>Armillaria</taxon>
    </lineage>
</organism>
<name>A0AA39IU26_9AGAR</name>
<gene>
    <name evidence="1" type="ORF">EV421DRAFT_404491</name>
</gene>
<dbReference type="EMBL" id="JAUEPT010000195">
    <property type="protein sequence ID" value="KAK0429870.1"/>
    <property type="molecule type" value="Genomic_DNA"/>
</dbReference>
<dbReference type="AlphaFoldDB" id="A0AA39IU26"/>
<accession>A0AA39IU26</accession>
<sequence>MLLSLRRPQCDTNFILSLNPPNLHRLSMKVSTHGPRAILLFSSALARIIVIFDYVLAIHDSNISTFLVLSATLTTSAVSRQLHQRLDLLHLHFSAKHHRLRSRHWLLHLPASIAAGKNNKKYIPLPPRDLVTSAFPQHTSDIDLRVPVHDNQHVLSTFALDRAQHPEVEHEIVFDFVQGVYAGQGAETIISVWDELEVMELIHRVRLP</sequence>
<evidence type="ECO:0000313" key="2">
    <source>
        <dbReference type="Proteomes" id="UP001175226"/>
    </source>
</evidence>
<proteinExistence type="predicted"/>
<protein>
    <submittedName>
        <fullName evidence="1">Uncharacterized protein</fullName>
    </submittedName>
</protein>
<comment type="caution">
    <text evidence="1">The sequence shown here is derived from an EMBL/GenBank/DDBJ whole genome shotgun (WGS) entry which is preliminary data.</text>
</comment>
<evidence type="ECO:0000313" key="1">
    <source>
        <dbReference type="EMBL" id="KAK0429870.1"/>
    </source>
</evidence>